<dbReference type="GO" id="GO:0006260">
    <property type="term" value="P:DNA replication"/>
    <property type="evidence" value="ECO:0007669"/>
    <property type="project" value="InterPro"/>
</dbReference>
<dbReference type="Gene3D" id="3.40.50.300">
    <property type="entry name" value="P-loop containing nucleotide triphosphate hydrolases"/>
    <property type="match status" value="1"/>
</dbReference>
<evidence type="ECO:0000259" key="1">
    <source>
        <dbReference type="PROSITE" id="PS51199"/>
    </source>
</evidence>
<dbReference type="AlphaFoldDB" id="A0A2N5MBW5"/>
<keyword evidence="3" id="KW-1185">Reference proteome</keyword>
<proteinExistence type="predicted"/>
<dbReference type="GO" id="GO:0003678">
    <property type="term" value="F:DNA helicase activity"/>
    <property type="evidence" value="ECO:0007669"/>
    <property type="project" value="InterPro"/>
</dbReference>
<dbReference type="PANTHER" id="PTHR30153:SF2">
    <property type="entry name" value="REPLICATIVE DNA HELICASE"/>
    <property type="match status" value="1"/>
</dbReference>
<dbReference type="PANTHER" id="PTHR30153">
    <property type="entry name" value="REPLICATIVE DNA HELICASE DNAB"/>
    <property type="match status" value="1"/>
</dbReference>
<reference evidence="2 3" key="1">
    <citation type="submission" date="2017-11" db="EMBL/GenBank/DDBJ databases">
        <title>Comparitive Functional Genomics of Dry Heat Resistant strains isolated from the Viking Spacecraft.</title>
        <authorList>
            <person name="Seuylemezian A."/>
            <person name="Cooper K."/>
            <person name="Vaishampayan P."/>
        </authorList>
    </citation>
    <scope>NUCLEOTIDE SEQUENCE [LARGE SCALE GENOMIC DNA]</scope>
    <source>
        <strain evidence="2 3">V1-29</strain>
    </source>
</reference>
<dbReference type="InterPro" id="IPR007694">
    <property type="entry name" value="DNA_helicase_DnaB-like_C"/>
</dbReference>
<comment type="caution">
    <text evidence="2">The sequence shown here is derived from an EMBL/GenBank/DDBJ whole genome shotgun (WGS) entry which is preliminary data.</text>
</comment>
<dbReference type="SUPFAM" id="SSF52540">
    <property type="entry name" value="P-loop containing nucleoside triphosphate hydrolases"/>
    <property type="match status" value="1"/>
</dbReference>
<dbReference type="GO" id="GO:0005524">
    <property type="term" value="F:ATP binding"/>
    <property type="evidence" value="ECO:0007669"/>
    <property type="project" value="InterPro"/>
</dbReference>
<protein>
    <recommendedName>
        <fullName evidence="1">SF4 helicase domain-containing protein</fullName>
    </recommendedName>
</protein>
<name>A0A2N5MBW5_9BACI</name>
<dbReference type="Pfam" id="PF03796">
    <property type="entry name" value="DnaB_C"/>
    <property type="match status" value="1"/>
</dbReference>
<dbReference type="EMBL" id="PGUY01000002">
    <property type="protein sequence ID" value="PLT31850.1"/>
    <property type="molecule type" value="Genomic_DNA"/>
</dbReference>
<gene>
    <name evidence="2" type="ORF">CUU66_01165</name>
</gene>
<evidence type="ECO:0000313" key="2">
    <source>
        <dbReference type="EMBL" id="PLT31850.1"/>
    </source>
</evidence>
<dbReference type="PROSITE" id="PS51199">
    <property type="entry name" value="SF4_HELICASE"/>
    <property type="match status" value="1"/>
</dbReference>
<dbReference type="Proteomes" id="UP000234748">
    <property type="component" value="Unassembled WGS sequence"/>
</dbReference>
<accession>A0A2N5MBW5</accession>
<feature type="domain" description="SF4 helicase" evidence="1">
    <location>
        <begin position="1"/>
        <end position="44"/>
    </location>
</feature>
<sequence length="44" mass="4545">MPSGYGKLDALTGGFQESDLIIIGARPSVGKTAFALNLAYQAVC</sequence>
<dbReference type="InterPro" id="IPR027417">
    <property type="entry name" value="P-loop_NTPase"/>
</dbReference>
<dbReference type="GO" id="GO:0005829">
    <property type="term" value="C:cytosol"/>
    <property type="evidence" value="ECO:0007669"/>
    <property type="project" value="TreeGrafter"/>
</dbReference>
<organism evidence="2 3">
    <name type="scientific">Peribacillus deserti</name>
    <dbReference type="NCBI Taxonomy" id="673318"/>
    <lineage>
        <taxon>Bacteria</taxon>
        <taxon>Bacillati</taxon>
        <taxon>Bacillota</taxon>
        <taxon>Bacilli</taxon>
        <taxon>Bacillales</taxon>
        <taxon>Bacillaceae</taxon>
        <taxon>Peribacillus</taxon>
    </lineage>
</organism>
<evidence type="ECO:0000313" key="3">
    <source>
        <dbReference type="Proteomes" id="UP000234748"/>
    </source>
</evidence>